<keyword evidence="4 7" id="KW-0521">NADP</keyword>
<evidence type="ECO:0000313" key="10">
    <source>
        <dbReference type="EMBL" id="TRL41934.1"/>
    </source>
</evidence>
<feature type="binding site" evidence="8">
    <location>
        <position position="45"/>
    </location>
    <ligand>
        <name>FMN</name>
        <dbReference type="ChEBI" id="CHEBI:58210"/>
        <note>ligand shared between dimeric partners</note>
    </ligand>
</feature>
<dbReference type="InterPro" id="IPR000415">
    <property type="entry name" value="Nitroreductase-like"/>
</dbReference>
<keyword evidence="3 7" id="KW-0288">FMN</keyword>
<comment type="caution">
    <text evidence="10">The sequence shown here is derived from an EMBL/GenBank/DDBJ whole genome shotgun (WGS) entry which is preliminary data.</text>
</comment>
<accession>A0A549TGM6</accession>
<evidence type="ECO:0000256" key="7">
    <source>
        <dbReference type="PIRNR" id="PIRNR000232"/>
    </source>
</evidence>
<comment type="similarity">
    <text evidence="1 7">Belongs to the nitroreductase family.</text>
</comment>
<evidence type="ECO:0000256" key="5">
    <source>
        <dbReference type="ARBA" id="ARBA00023002"/>
    </source>
</evidence>
<comment type="cofactor">
    <cofactor evidence="8">
        <name>FMN</name>
        <dbReference type="ChEBI" id="CHEBI:58210"/>
    </cofactor>
    <text evidence="8">Binds 1 FMN per subunit.</text>
</comment>
<evidence type="ECO:0000256" key="2">
    <source>
        <dbReference type="ARBA" id="ARBA00022630"/>
    </source>
</evidence>
<dbReference type="InterPro" id="IPR029479">
    <property type="entry name" value="Nitroreductase"/>
</dbReference>
<dbReference type="Gene3D" id="3.40.109.10">
    <property type="entry name" value="NADH Oxidase"/>
    <property type="match status" value="1"/>
</dbReference>
<sequence>MTTDVSLFQYLSTRRSIPAPQMTEPGPDRTTIESILTLASRVPDHGKLAPWRFIVYRGEERARLGAALCDLAVAKNPALSPEMQAVERSRLTRAPVVIAVVSTAAPHVKIPVWEQELSAGAVCLNLFMAANAHGFAANWLSEWVAYDDDAKAILGIGQGEKVAGFLYIGSTTFPQTDRPRPNLSDIVTWTGEEDA</sequence>
<keyword evidence="11" id="KW-1185">Reference proteome</keyword>
<dbReference type="SUPFAM" id="SSF55469">
    <property type="entry name" value="FMN-dependent nitroreductase-like"/>
    <property type="match status" value="1"/>
</dbReference>
<feature type="binding site" description="in other chain" evidence="8">
    <location>
        <begin position="14"/>
        <end position="16"/>
    </location>
    <ligand>
        <name>FMN</name>
        <dbReference type="ChEBI" id="CHEBI:58210"/>
        <note>ligand shared between dimeric partners</note>
    </ligand>
</feature>
<evidence type="ECO:0000256" key="1">
    <source>
        <dbReference type="ARBA" id="ARBA00007118"/>
    </source>
</evidence>
<evidence type="ECO:0000256" key="8">
    <source>
        <dbReference type="PIRSR" id="PIRSR000232-1"/>
    </source>
</evidence>
<keyword evidence="6 7" id="KW-0520">NAD</keyword>
<dbReference type="EC" id="1.-.-.-" evidence="7"/>
<dbReference type="RefSeq" id="WP_142880940.1">
    <property type="nucleotide sequence ID" value="NZ_VJMG01000008.1"/>
</dbReference>
<dbReference type="PANTHER" id="PTHR43821">
    <property type="entry name" value="NAD(P)H NITROREDUCTASE YDJA-RELATED"/>
    <property type="match status" value="1"/>
</dbReference>
<dbReference type="InterPro" id="IPR026021">
    <property type="entry name" value="YdjA-like"/>
</dbReference>
<dbReference type="PANTHER" id="PTHR43821:SF1">
    <property type="entry name" value="NAD(P)H NITROREDUCTASE YDJA-RELATED"/>
    <property type="match status" value="1"/>
</dbReference>
<name>A0A549TGM6_9HYPH</name>
<dbReference type="EMBL" id="VJMG01000008">
    <property type="protein sequence ID" value="TRL41934.1"/>
    <property type="molecule type" value="Genomic_DNA"/>
</dbReference>
<feature type="domain" description="Nitroreductase" evidence="9">
    <location>
        <begin position="14"/>
        <end position="169"/>
    </location>
</feature>
<feature type="binding site" description="in other chain" evidence="8">
    <location>
        <begin position="139"/>
        <end position="141"/>
    </location>
    <ligand>
        <name>FMN</name>
        <dbReference type="ChEBI" id="CHEBI:58210"/>
        <note>ligand shared between dimeric partners</note>
    </ligand>
</feature>
<keyword evidence="5 7" id="KW-0560">Oxidoreductase</keyword>
<dbReference type="InterPro" id="IPR052530">
    <property type="entry name" value="NAD(P)H_nitroreductase"/>
</dbReference>
<evidence type="ECO:0000313" key="11">
    <source>
        <dbReference type="Proteomes" id="UP000316801"/>
    </source>
</evidence>
<dbReference type="Pfam" id="PF00881">
    <property type="entry name" value="Nitroreductase"/>
    <property type="match status" value="1"/>
</dbReference>
<evidence type="ECO:0000256" key="3">
    <source>
        <dbReference type="ARBA" id="ARBA00022643"/>
    </source>
</evidence>
<feature type="binding site" evidence="8">
    <location>
        <position position="41"/>
    </location>
    <ligand>
        <name>FMN</name>
        <dbReference type="ChEBI" id="CHEBI:58210"/>
        <note>ligand shared between dimeric partners</note>
    </ligand>
</feature>
<dbReference type="AlphaFoldDB" id="A0A549TGM6"/>
<evidence type="ECO:0000256" key="4">
    <source>
        <dbReference type="ARBA" id="ARBA00022857"/>
    </source>
</evidence>
<gene>
    <name evidence="10" type="ORF">FNA46_03450</name>
</gene>
<evidence type="ECO:0000256" key="6">
    <source>
        <dbReference type="ARBA" id="ARBA00023027"/>
    </source>
</evidence>
<protein>
    <recommendedName>
        <fullName evidence="7">Putative NAD(P)H nitroreductase</fullName>
        <ecNumber evidence="7">1.-.-.-</ecNumber>
    </recommendedName>
</protein>
<evidence type="ECO:0000259" key="9">
    <source>
        <dbReference type="Pfam" id="PF00881"/>
    </source>
</evidence>
<dbReference type="Proteomes" id="UP000316801">
    <property type="component" value="Unassembled WGS sequence"/>
</dbReference>
<dbReference type="CDD" id="cd02135">
    <property type="entry name" value="YdjA-like"/>
    <property type="match status" value="1"/>
</dbReference>
<dbReference type="PIRSF" id="PIRSF000232">
    <property type="entry name" value="YdjA"/>
    <property type="match status" value="1"/>
</dbReference>
<keyword evidence="2 7" id="KW-0285">Flavoprotein</keyword>
<dbReference type="GO" id="GO:0016491">
    <property type="term" value="F:oxidoreductase activity"/>
    <property type="evidence" value="ECO:0007669"/>
    <property type="project" value="UniProtKB-UniRule"/>
</dbReference>
<proteinExistence type="inferred from homology"/>
<reference evidence="10 11" key="1">
    <citation type="submission" date="2019-07" db="EMBL/GenBank/DDBJ databases">
        <title>Ln-dependent methylotrophs.</title>
        <authorList>
            <person name="Tani A."/>
        </authorList>
    </citation>
    <scope>NUCLEOTIDE SEQUENCE [LARGE SCALE GENOMIC DNA]</scope>
    <source>
        <strain evidence="10 11">SM12</strain>
    </source>
</reference>
<organism evidence="10 11">
    <name type="scientific">Rhizobium straminoryzae</name>
    <dbReference type="NCBI Taxonomy" id="1387186"/>
    <lineage>
        <taxon>Bacteria</taxon>
        <taxon>Pseudomonadati</taxon>
        <taxon>Pseudomonadota</taxon>
        <taxon>Alphaproteobacteria</taxon>
        <taxon>Hyphomicrobiales</taxon>
        <taxon>Rhizobiaceae</taxon>
        <taxon>Rhizobium/Agrobacterium group</taxon>
        <taxon>Rhizobium</taxon>
    </lineage>
</organism>